<name>A0A7T4EFW6_9CORY</name>
<gene>
    <name evidence="2" type="ORF">I6I10_01005</name>
    <name evidence="3" type="ORF">I6J21_02045</name>
</gene>
<sequence>MDPMDNVYEWRAFEQTDAFKKQAADVHGQLRAGEFAAALEVFAQAMPWDPGINDWNPADPSMAYPVQIVEELGGPVDSFVAQGAFTTLRAETFGPHSEHLTRLVEKRAEEFGLTLPAWEAVDLGILTDPQAPEAIWLPVPGMRGGFEITRWGSDRVGTDKDADEVDAFQVRSWSRKDMGSGQRHRLTADGLERVPGGFD</sequence>
<dbReference type="EMBL" id="CP069534">
    <property type="protein sequence ID" value="QRP70965.1"/>
    <property type="molecule type" value="Genomic_DNA"/>
</dbReference>
<dbReference type="EMBL" id="CP066007">
    <property type="protein sequence ID" value="QQB46568.1"/>
    <property type="molecule type" value="Genomic_DNA"/>
</dbReference>
<organism evidence="2 4">
    <name type="scientific">Corynebacterium glucuronolyticum</name>
    <dbReference type="NCBI Taxonomy" id="39791"/>
    <lineage>
        <taxon>Bacteria</taxon>
        <taxon>Bacillati</taxon>
        <taxon>Actinomycetota</taxon>
        <taxon>Actinomycetes</taxon>
        <taxon>Mycobacteriales</taxon>
        <taxon>Corynebacteriaceae</taxon>
        <taxon>Corynebacterium</taxon>
    </lineage>
</organism>
<dbReference type="AlphaFoldDB" id="A0A7T4EFW6"/>
<feature type="region of interest" description="Disordered" evidence="1">
    <location>
        <begin position="177"/>
        <end position="199"/>
    </location>
</feature>
<dbReference type="OrthoDB" id="1551450at2"/>
<evidence type="ECO:0000313" key="2">
    <source>
        <dbReference type="EMBL" id="QQB46568.1"/>
    </source>
</evidence>
<dbReference type="Proteomes" id="UP000596145">
    <property type="component" value="Chromosome"/>
</dbReference>
<proteinExistence type="predicted"/>
<dbReference type="GeneID" id="92759115"/>
<dbReference type="Proteomes" id="UP000617681">
    <property type="component" value="Chromosome"/>
</dbReference>
<evidence type="ECO:0000313" key="3">
    <source>
        <dbReference type="EMBL" id="QRP70965.1"/>
    </source>
</evidence>
<evidence type="ECO:0000256" key="1">
    <source>
        <dbReference type="SAM" id="MobiDB-lite"/>
    </source>
</evidence>
<reference evidence="2 4" key="1">
    <citation type="submission" date="2020-12" db="EMBL/GenBank/DDBJ databases">
        <title>FDA dAtabase for Regulatory Grade micrObial Sequences (FDA-ARGOS): Supporting development and validation of Infectious Disease Dx tests.</title>
        <authorList>
            <person name="Sproer C."/>
            <person name="Gronow S."/>
            <person name="Severitt S."/>
            <person name="Schroder I."/>
            <person name="Tallon L."/>
            <person name="Sadzewicz L."/>
            <person name="Zhao X."/>
            <person name="Boylan J."/>
            <person name="Ott S."/>
            <person name="Bowen H."/>
            <person name="Vavikolanu K."/>
            <person name="Mehta A."/>
            <person name="Aluvathingal J."/>
            <person name="Nadendla S."/>
            <person name="Lowell S."/>
            <person name="Myers T."/>
            <person name="Yan Y."/>
            <person name="Sichtig H."/>
        </authorList>
    </citation>
    <scope>NUCLEOTIDE SEQUENCE [LARGE SCALE GENOMIC DNA]</scope>
    <source>
        <strain evidence="2 4">FDAARGOS_1053</strain>
        <strain evidence="3">FDAARGOS_1191</strain>
    </source>
</reference>
<protein>
    <submittedName>
        <fullName evidence="2">Uncharacterized protein</fullName>
    </submittedName>
</protein>
<accession>A0A7T4EFW6</accession>
<dbReference type="RefSeq" id="WP_005394698.1">
    <property type="nucleotide sequence ID" value="NZ_CP066007.1"/>
</dbReference>
<evidence type="ECO:0000313" key="4">
    <source>
        <dbReference type="Proteomes" id="UP000596145"/>
    </source>
</evidence>